<dbReference type="RefSeq" id="YP_009784188.1">
    <property type="nucleotide sequence ID" value="NC_047741.1"/>
</dbReference>
<reference evidence="11 12" key="1">
    <citation type="journal article" date="2017" name="PLoS ONE">
        <title>Environmental bacteriophages active on biofilms and planktonic forms of toxigenic Vibrio cholerae: Potential relevance in cholera epidemiology.</title>
        <authorList>
            <person name="Naser I.B."/>
            <person name="Hoque M.M."/>
            <person name="Abdullah A."/>
            <person name="Bari S.M.N."/>
            <person name="Ghosh A.N."/>
            <person name="Faruque S.M."/>
        </authorList>
    </citation>
    <scope>NUCLEOTIDE SEQUENCE [LARGE SCALE GENOMIC DNA]</scope>
</reference>
<evidence type="ECO:0000256" key="6">
    <source>
        <dbReference type="ARBA" id="ARBA00022844"/>
    </source>
</evidence>
<dbReference type="Proteomes" id="UP000225149">
    <property type="component" value="Segment"/>
</dbReference>
<proteinExistence type="predicted"/>
<evidence type="ECO:0000256" key="2">
    <source>
        <dbReference type="ARBA" id="ARBA00004328"/>
    </source>
</evidence>
<name>A0A240EWW9_9CAUD</name>
<evidence type="ECO:0000256" key="3">
    <source>
        <dbReference type="ARBA" id="ARBA00022470"/>
    </source>
</evidence>
<dbReference type="GeneID" id="54974183"/>
<keyword evidence="9" id="KW-0231">Viral genome packaging</keyword>
<comment type="function">
    <text evidence="1">Forms the portal vertex of the capsid. This portal plays critical roles in head assembly, genome packaging, neck/tail attachment, and genome ejection. The portal protein multimerizes as a single ring-shaped homododecamer arranged around a central channel.</text>
</comment>
<organism evidence="11 12">
    <name type="scientific">Vibrio phage JSF7</name>
    <dbReference type="NCBI Taxonomy" id="1292086"/>
    <lineage>
        <taxon>Viruses</taxon>
        <taxon>Duplodnaviria</taxon>
        <taxon>Heunggongvirae</taxon>
        <taxon>Uroviricota</taxon>
        <taxon>Caudoviricetes</taxon>
        <taxon>Autographivirales</taxon>
        <taxon>Tawavirus</taxon>
        <taxon>Tawavirus JSF7</taxon>
    </lineage>
</organism>
<evidence type="ECO:0000256" key="1">
    <source>
        <dbReference type="ARBA" id="ARBA00003421"/>
    </source>
</evidence>
<keyword evidence="5" id="KW-1188">Viral release from host cell</keyword>
<evidence type="ECO:0000313" key="11">
    <source>
        <dbReference type="EMBL" id="APD18162.1"/>
    </source>
</evidence>
<evidence type="ECO:0000256" key="5">
    <source>
        <dbReference type="ARBA" id="ARBA00022612"/>
    </source>
</evidence>
<accession>A0A240EWW9</accession>
<keyword evidence="10" id="KW-1160">Virus entry into host cell</keyword>
<keyword evidence="4" id="KW-1162">Viral penetration into host cytoplasm</keyword>
<evidence type="ECO:0000256" key="10">
    <source>
        <dbReference type="ARBA" id="ARBA00023296"/>
    </source>
</evidence>
<dbReference type="InterPro" id="IPR020991">
    <property type="entry name" value="Connector_podovirus"/>
</dbReference>
<evidence type="ECO:0000256" key="9">
    <source>
        <dbReference type="ARBA" id="ARBA00023219"/>
    </source>
</evidence>
<comment type="subcellular location">
    <subcellularLocation>
        <location evidence="2">Virion</location>
    </subcellularLocation>
</comment>
<dbReference type="GO" id="GO:0099002">
    <property type="term" value="P:symbiont genome ejection through host cell envelope, short tail mechanism"/>
    <property type="evidence" value="ECO:0007669"/>
    <property type="project" value="UniProtKB-KW"/>
</dbReference>
<keyword evidence="6" id="KW-0946">Virion</keyword>
<keyword evidence="7" id="KW-0118">Viral capsid assembly</keyword>
<dbReference type="Pfam" id="PF12236">
    <property type="entry name" value="Head-tail_con"/>
    <property type="match status" value="1"/>
</dbReference>
<sequence length="524" mass="59254">MQLMERIRQLSPVHQLDVYHTVVSQPMLKQKFYAGHGHGRGSTTGERSTLLQQFEKYAGWTIPALFPPEHIGMQAEMQLDYQSFGAQAVNNLANKIVTTLFHPTRPFFKAEAPKDYVEQSGKSISDIEMELSGVERECMKRFARRDGRTVATDSAMQLIVTGNSLWHTPKGKSYRHFSYRDYDATFDSFGEMQTCIVREWMYFDTLPQKHKEMCARFGKRAGDTVEVFTGIKRIAMDYYVVWQELDSYCVLSEDYGVYHKDTLEYKPLRMMVVPGRHAGVGIIEQLAGDFHTMSKMSEAELDLLAIMCDVKTLVKPGSGMRIEEYNNALPGQAVAGDPEVIKSHVHNVAPQAEFISNKAKELARRLSQMFLMNQNAIRDAERVTAEEIRLIAAELDQVHGGVYSRLARTLQRPLAIDLINDVSPLLRGFEPLIITGLESLSRMSELDNYRGFINDMTLVGQALQGPHGRWINLEKITKKFVTGWGIDPNEAMYTAAEVAAEDERLMQQQAAIAAANELPKQIAK</sequence>
<dbReference type="GO" id="GO:0044423">
    <property type="term" value="C:virion component"/>
    <property type="evidence" value="ECO:0007669"/>
    <property type="project" value="UniProtKB-KW"/>
</dbReference>
<evidence type="ECO:0000256" key="8">
    <source>
        <dbReference type="ARBA" id="ARBA00023009"/>
    </source>
</evidence>
<dbReference type="EMBL" id="KY065149">
    <property type="protein sequence ID" value="APD18162.1"/>
    <property type="molecule type" value="Genomic_DNA"/>
</dbReference>
<keyword evidence="8" id="KW-1171">Viral genome ejection through host cell envelope</keyword>
<evidence type="ECO:0000256" key="7">
    <source>
        <dbReference type="ARBA" id="ARBA00022950"/>
    </source>
</evidence>
<keyword evidence="3" id="KW-1244">Viral short tail ejection system</keyword>
<dbReference type="KEGG" id="vg:54974183"/>
<keyword evidence="12" id="KW-1185">Reference proteome</keyword>
<protein>
    <submittedName>
        <fullName evidence="11">Collar</fullName>
    </submittedName>
</protein>
<evidence type="ECO:0000256" key="4">
    <source>
        <dbReference type="ARBA" id="ARBA00022595"/>
    </source>
</evidence>
<evidence type="ECO:0000313" key="12">
    <source>
        <dbReference type="Proteomes" id="UP000225149"/>
    </source>
</evidence>